<dbReference type="Pfam" id="PF07859">
    <property type="entry name" value="Abhydrolase_3"/>
    <property type="match status" value="2"/>
</dbReference>
<evidence type="ECO:0000256" key="2">
    <source>
        <dbReference type="SAM" id="Phobius"/>
    </source>
</evidence>
<keyword evidence="2" id="KW-1133">Transmembrane helix</keyword>
<keyword evidence="5" id="KW-1185">Reference proteome</keyword>
<dbReference type="PANTHER" id="PTHR48081:SF32">
    <property type="entry name" value="ALPHA_BETA HYDROLASE FOLD-3 DOMAIN-CONTAINING PROTEIN"/>
    <property type="match status" value="1"/>
</dbReference>
<evidence type="ECO:0000259" key="3">
    <source>
        <dbReference type="Pfam" id="PF07859"/>
    </source>
</evidence>
<evidence type="ECO:0000256" key="1">
    <source>
        <dbReference type="ARBA" id="ARBA00022801"/>
    </source>
</evidence>
<name>A0A8C9LVR2_9PRIM</name>
<dbReference type="SUPFAM" id="SSF53474">
    <property type="entry name" value="alpha/beta-Hydrolases"/>
    <property type="match status" value="1"/>
</dbReference>
<evidence type="ECO:0000313" key="5">
    <source>
        <dbReference type="Proteomes" id="UP000694416"/>
    </source>
</evidence>
<feature type="transmembrane region" description="Helical" evidence="2">
    <location>
        <begin position="39"/>
        <end position="59"/>
    </location>
</feature>
<accession>A0A8C9LVR2</accession>
<dbReference type="PANTHER" id="PTHR48081">
    <property type="entry name" value="AB HYDROLASE SUPERFAMILY PROTEIN C4A8.06C"/>
    <property type="match status" value="1"/>
</dbReference>
<keyword evidence="2" id="KW-0472">Membrane</keyword>
<protein>
    <recommendedName>
        <fullName evidence="3">Alpha/beta hydrolase fold-3 domain-containing protein</fullName>
    </recommendedName>
</protein>
<sequence>MRVLLLALTVFFLGVFVWAVFEHFLTTDVPATLQHPAKLRFLHCIFLYLVTLVSLLSGYVITSGLLLLFSVAYPLFPLLLPFCLCLFRLPQDRLVSSVSAVLFPSPSPPFLALPGGCGEMVWVLLMGCCSDCFCLADCYHGLCNYLARETDSVLLMIGYRKVPDHHSPALFQDCMNASIHFLKALETYGVDASRVVVCGESIGGAVVAAITQALVGRSDLPRIRAQVLIYPFVQAFCLQLPSFQQNQNVPLLSRKFLVTSLCNYLAIDLSWRDAIVNGTCVPPDVWRKYEKWLSPDNIPKKFKNRGYQPWSPGPFNEAAYLEARHMLDVENSPLIADDEVIAQLPESFLVSCENDILRDDSLLYKKRLEDQGVRVTWYHLEDGFHGSVIFFDKKALSFPCSLKIVNAVVSYVKGI</sequence>
<feature type="domain" description="Alpha/beta hydrolase fold-3" evidence="3">
    <location>
        <begin position="135"/>
        <end position="276"/>
    </location>
</feature>
<dbReference type="AlphaFoldDB" id="A0A8C9LVR2"/>
<evidence type="ECO:0000313" key="4">
    <source>
        <dbReference type="Ensembl" id="ENSPTEP00000032670.1"/>
    </source>
</evidence>
<dbReference type="InterPro" id="IPR050300">
    <property type="entry name" value="GDXG_lipolytic_enzyme"/>
</dbReference>
<keyword evidence="1" id="KW-0378">Hydrolase</keyword>
<dbReference type="Ensembl" id="ENSPTET00000044876.1">
    <property type="protein sequence ID" value="ENSPTEP00000032670.1"/>
    <property type="gene ID" value="ENSPTEG00000031367.1"/>
</dbReference>
<reference evidence="4" key="2">
    <citation type="submission" date="2025-09" db="UniProtKB">
        <authorList>
            <consortium name="Ensembl"/>
        </authorList>
    </citation>
    <scope>IDENTIFICATION</scope>
</reference>
<dbReference type="InterPro" id="IPR013094">
    <property type="entry name" value="AB_hydrolase_3"/>
</dbReference>
<proteinExistence type="predicted"/>
<feature type="domain" description="Alpha/beta hydrolase fold-3" evidence="3">
    <location>
        <begin position="319"/>
        <end position="387"/>
    </location>
</feature>
<organism evidence="4 5">
    <name type="scientific">Piliocolobus tephrosceles</name>
    <name type="common">Ugandan red Colobus</name>
    <dbReference type="NCBI Taxonomy" id="591936"/>
    <lineage>
        <taxon>Eukaryota</taxon>
        <taxon>Metazoa</taxon>
        <taxon>Chordata</taxon>
        <taxon>Craniata</taxon>
        <taxon>Vertebrata</taxon>
        <taxon>Euteleostomi</taxon>
        <taxon>Mammalia</taxon>
        <taxon>Eutheria</taxon>
        <taxon>Euarchontoglires</taxon>
        <taxon>Primates</taxon>
        <taxon>Haplorrhini</taxon>
        <taxon>Catarrhini</taxon>
        <taxon>Cercopithecidae</taxon>
        <taxon>Colobinae</taxon>
        <taxon>Piliocolobus</taxon>
    </lineage>
</organism>
<reference evidence="4" key="1">
    <citation type="submission" date="2025-08" db="UniProtKB">
        <authorList>
            <consortium name="Ensembl"/>
        </authorList>
    </citation>
    <scope>IDENTIFICATION</scope>
</reference>
<feature type="transmembrane region" description="Helical" evidence="2">
    <location>
        <begin position="66"/>
        <end position="89"/>
    </location>
</feature>
<dbReference type="InterPro" id="IPR029058">
    <property type="entry name" value="AB_hydrolase_fold"/>
</dbReference>
<dbReference type="Proteomes" id="UP000694416">
    <property type="component" value="Unplaced"/>
</dbReference>
<dbReference type="GO" id="GO:0016787">
    <property type="term" value="F:hydrolase activity"/>
    <property type="evidence" value="ECO:0007669"/>
    <property type="project" value="UniProtKB-KW"/>
</dbReference>
<dbReference type="Gene3D" id="3.40.50.1820">
    <property type="entry name" value="alpha/beta hydrolase"/>
    <property type="match status" value="1"/>
</dbReference>
<keyword evidence="2" id="KW-0812">Transmembrane</keyword>